<dbReference type="AlphaFoldDB" id="A0A2W4YV74"/>
<protein>
    <submittedName>
        <fullName evidence="1">Uncharacterized protein</fullName>
    </submittedName>
</protein>
<comment type="caution">
    <text evidence="1">The sequence shown here is derived from an EMBL/GenBank/DDBJ whole genome shotgun (WGS) entry which is preliminary data.</text>
</comment>
<sequence>MATHTPTTPTRAGATPVINTRLLDRIVALQVTAERIDALAEAVTLQLDDMQRVARDMGGTVFTEQTWRVSSSLLEVLRDQAREVAATADAIETARLPRARVAG</sequence>
<organism evidence="1 2">
    <name type="scientific">Sphingomonas hengshuiensis</name>
    <dbReference type="NCBI Taxonomy" id="1609977"/>
    <lineage>
        <taxon>Bacteria</taxon>
        <taxon>Pseudomonadati</taxon>
        <taxon>Pseudomonadota</taxon>
        <taxon>Alphaproteobacteria</taxon>
        <taxon>Sphingomonadales</taxon>
        <taxon>Sphingomonadaceae</taxon>
        <taxon>Sphingomonas</taxon>
    </lineage>
</organism>
<gene>
    <name evidence="1" type="ORF">DI632_13995</name>
</gene>
<proteinExistence type="predicted"/>
<name>A0A2W4YV74_9SPHN</name>
<evidence type="ECO:0000313" key="2">
    <source>
        <dbReference type="Proteomes" id="UP000248614"/>
    </source>
</evidence>
<dbReference type="EMBL" id="QFNF01000046">
    <property type="protein sequence ID" value="PZO73960.1"/>
    <property type="molecule type" value="Genomic_DNA"/>
</dbReference>
<accession>A0A2W4YV74</accession>
<evidence type="ECO:0000313" key="1">
    <source>
        <dbReference type="EMBL" id="PZO73960.1"/>
    </source>
</evidence>
<dbReference type="Proteomes" id="UP000248614">
    <property type="component" value="Unassembled WGS sequence"/>
</dbReference>
<reference evidence="1 2" key="1">
    <citation type="submission" date="2017-08" db="EMBL/GenBank/DDBJ databases">
        <title>Infants hospitalized years apart are colonized by the same room-sourced microbial strains.</title>
        <authorList>
            <person name="Brooks B."/>
            <person name="Olm M.R."/>
            <person name="Firek B.A."/>
            <person name="Baker R."/>
            <person name="Thomas B.C."/>
            <person name="Morowitz M.J."/>
            <person name="Banfield J.F."/>
        </authorList>
    </citation>
    <scope>NUCLEOTIDE SEQUENCE [LARGE SCALE GENOMIC DNA]</scope>
    <source>
        <strain evidence="1">S2_018_000_R3_110</strain>
    </source>
</reference>